<dbReference type="PANTHER" id="PTHR38663:SF1">
    <property type="entry name" value="L-ORNITHINE N(5)-MONOOXYGENASE"/>
    <property type="match status" value="1"/>
</dbReference>
<accession>A0ABR6CM12</accession>
<organism evidence="2 3">
    <name type="scientific">Peribacillus huizhouensis</name>
    <dbReference type="NCBI Taxonomy" id="1501239"/>
    <lineage>
        <taxon>Bacteria</taxon>
        <taxon>Bacillati</taxon>
        <taxon>Bacillota</taxon>
        <taxon>Bacilli</taxon>
        <taxon>Bacillales</taxon>
        <taxon>Bacillaceae</taxon>
        <taxon>Peribacillus</taxon>
    </lineage>
</organism>
<comment type="caution">
    <text evidence="2">The sequence shown here is derived from an EMBL/GenBank/DDBJ whole genome shotgun (WGS) entry which is preliminary data.</text>
</comment>
<proteinExistence type="predicted"/>
<dbReference type="PANTHER" id="PTHR38663">
    <property type="match status" value="1"/>
</dbReference>
<keyword evidence="3" id="KW-1185">Reference proteome</keyword>
<protein>
    <submittedName>
        <fullName evidence="2">Cation diffusion facilitator CzcD-associated flavoprotein CzcO</fullName>
    </submittedName>
</protein>
<evidence type="ECO:0000313" key="3">
    <source>
        <dbReference type="Proteomes" id="UP000626697"/>
    </source>
</evidence>
<dbReference type="Gene3D" id="3.50.50.60">
    <property type="entry name" value="FAD/NAD(P)-binding domain"/>
    <property type="match status" value="1"/>
</dbReference>
<feature type="domain" description="FAD-dependent urate hydroxylase HpyO/Asp monooxygenase CreE-like FAD/NAD(P)-binding" evidence="1">
    <location>
        <begin position="5"/>
        <end position="151"/>
    </location>
</feature>
<name>A0ABR6CM12_9BACI</name>
<dbReference type="Proteomes" id="UP000626697">
    <property type="component" value="Unassembled WGS sequence"/>
</dbReference>
<evidence type="ECO:0000259" key="1">
    <source>
        <dbReference type="Pfam" id="PF13454"/>
    </source>
</evidence>
<dbReference type="RefSeq" id="WP_182502000.1">
    <property type="nucleotide sequence ID" value="NZ_JACJHX010000003.1"/>
</dbReference>
<dbReference type="InterPro" id="IPR036188">
    <property type="entry name" value="FAD/NAD-bd_sf"/>
</dbReference>
<dbReference type="SUPFAM" id="SSF51905">
    <property type="entry name" value="FAD/NAD(P)-binding domain"/>
    <property type="match status" value="2"/>
</dbReference>
<gene>
    <name evidence="2" type="ORF">HNP81_001330</name>
</gene>
<reference evidence="2 3" key="1">
    <citation type="submission" date="2020-08" db="EMBL/GenBank/DDBJ databases">
        <title>Genomic Encyclopedia of Type Strains, Phase IV (KMG-IV): sequencing the most valuable type-strain genomes for metagenomic binning, comparative biology and taxonomic classification.</title>
        <authorList>
            <person name="Goeker M."/>
        </authorList>
    </citation>
    <scope>NUCLEOTIDE SEQUENCE [LARGE SCALE GENOMIC DNA]</scope>
    <source>
        <strain evidence="2 3">DSM 105481</strain>
    </source>
</reference>
<evidence type="ECO:0000313" key="2">
    <source>
        <dbReference type="EMBL" id="MBA9026045.1"/>
    </source>
</evidence>
<dbReference type="Pfam" id="PF13454">
    <property type="entry name" value="NAD_binding_9"/>
    <property type="match status" value="1"/>
</dbReference>
<sequence>MLDCIIVGGGIQGITLATSLLKSGKVTVDQLAIVDMNEEPLARWRQCTEVISMPYLRSPSVHHLDVKPFSLQTYVKKSGDDWNTAFYGRYKRPSLAAFMEHCEHLCDELSIKRAWVQGKVRAASKRENGWAVHLSNGEQLYGRKLFLAIGIGEQPYWPEWAVRLKQNQESTIFHIFDDQLPAFDQVKRPITIIGGGISSVHLALKLGERFPNEVTLLKRHPFRILDFDSDPAWLGPKNQYSFRNLKSYQKRREQIFEARHKGSIPPDLHMKLLNRIKQGSLRLVDGEVESTEVQNGNIMLHDKNGKIIEQTGTILLATGFLSSLPGKEWLSPVIDKYQLRCADCGYPIVSQSLQWGPDLYVTGALAELEIGPIARNISGARHAAERIVASL</sequence>
<dbReference type="InterPro" id="IPR038732">
    <property type="entry name" value="HpyO/CreE_NAD-binding"/>
</dbReference>
<dbReference type="EMBL" id="JACJHX010000003">
    <property type="protein sequence ID" value="MBA9026045.1"/>
    <property type="molecule type" value="Genomic_DNA"/>
</dbReference>